<gene>
    <name evidence="1" type="ORF">AN477_08875</name>
</gene>
<keyword evidence="2" id="KW-1185">Reference proteome</keyword>
<accession>A0A0P9CML1</accession>
<evidence type="ECO:0000313" key="2">
    <source>
        <dbReference type="Proteomes" id="UP000050482"/>
    </source>
</evidence>
<dbReference type="Proteomes" id="UP000050482">
    <property type="component" value="Unassembled WGS sequence"/>
</dbReference>
<dbReference type="PATRIC" id="fig|471514.4.peg.959"/>
<reference evidence="1 2" key="1">
    <citation type="submission" date="2015-09" db="EMBL/GenBank/DDBJ databases">
        <title>Draft genome sequence of Alicyclobacillus ferrooxydans DSM 22381.</title>
        <authorList>
            <person name="Hemp J."/>
        </authorList>
    </citation>
    <scope>NUCLEOTIDE SEQUENCE [LARGE SCALE GENOMIC DNA]</scope>
    <source>
        <strain evidence="1 2">TC-34</strain>
    </source>
</reference>
<dbReference type="PANTHER" id="PTHR34547">
    <property type="entry name" value="YACP-LIKE NYN DOMAIN PROTEIN"/>
    <property type="match status" value="1"/>
</dbReference>
<comment type="caution">
    <text evidence="1">The sequence shown here is derived from an EMBL/GenBank/DDBJ whole genome shotgun (WGS) entry which is preliminary data.</text>
</comment>
<dbReference type="PANTHER" id="PTHR34547:SF1">
    <property type="entry name" value="YACP-LIKE NYN DOMAIN PROTEIN"/>
    <property type="match status" value="1"/>
</dbReference>
<evidence type="ECO:0008006" key="3">
    <source>
        <dbReference type="Google" id="ProtNLM"/>
    </source>
</evidence>
<organism evidence="1 2">
    <name type="scientific">Alicyclobacillus ferrooxydans</name>
    <dbReference type="NCBI Taxonomy" id="471514"/>
    <lineage>
        <taxon>Bacteria</taxon>
        <taxon>Bacillati</taxon>
        <taxon>Bacillota</taxon>
        <taxon>Bacilli</taxon>
        <taxon>Bacillales</taxon>
        <taxon>Alicyclobacillaceae</taxon>
        <taxon>Alicyclobacillus</taxon>
    </lineage>
</organism>
<protein>
    <recommendedName>
        <fullName evidence="3">RNA-binding protein</fullName>
    </recommendedName>
</protein>
<name>A0A0P9CML1_9BACL</name>
<evidence type="ECO:0000313" key="1">
    <source>
        <dbReference type="EMBL" id="KPV44169.1"/>
    </source>
</evidence>
<dbReference type="Pfam" id="PF05991">
    <property type="entry name" value="NYN_YacP"/>
    <property type="match status" value="1"/>
</dbReference>
<sequence>MKSSGKEGKKRRIRKKCLIVDGYNILGRFTTASLGDLKNLEEMRNRLTDVLAEYRSFAGESVILVFDAHQTPGPERDFTRSGVRIIFTAYQETADDRIERLVYELRDTTPEITVATSDYAEQQVIFGGGALRISADGLLERLREAKQDIRTSLAEQNEGASSRISDRIGQDVAKILEKWRRQ</sequence>
<dbReference type="AlphaFoldDB" id="A0A0P9CML1"/>
<dbReference type="STRING" id="471514.AN477_08875"/>
<dbReference type="CDD" id="cd10912">
    <property type="entry name" value="PIN_YacP-like"/>
    <property type="match status" value="1"/>
</dbReference>
<dbReference type="InterPro" id="IPR010298">
    <property type="entry name" value="YacP-like"/>
</dbReference>
<dbReference type="RefSeq" id="WP_054968814.1">
    <property type="nucleotide sequence ID" value="NZ_LJCO01000040.1"/>
</dbReference>
<dbReference type="EMBL" id="LJCO01000040">
    <property type="protein sequence ID" value="KPV44169.1"/>
    <property type="molecule type" value="Genomic_DNA"/>
</dbReference>
<proteinExistence type="predicted"/>